<protein>
    <submittedName>
        <fullName evidence="2">Uncharacterized protein</fullName>
    </submittedName>
</protein>
<reference evidence="3" key="1">
    <citation type="journal article" date="2019" name="Int. J. Syst. Evol. Microbiol.">
        <title>The Global Catalogue of Microorganisms (GCM) 10K type strain sequencing project: providing services to taxonomists for standard genome sequencing and annotation.</title>
        <authorList>
            <consortium name="The Broad Institute Genomics Platform"/>
            <consortium name="The Broad Institute Genome Sequencing Center for Infectious Disease"/>
            <person name="Wu L."/>
            <person name="Ma J."/>
        </authorList>
    </citation>
    <scope>NUCLEOTIDE SEQUENCE [LARGE SCALE GENOMIC DNA]</scope>
    <source>
        <strain evidence="3">CCUG 58412</strain>
    </source>
</reference>
<name>A0ABW3FC43_9PROT</name>
<accession>A0ABW3FC43</accession>
<dbReference type="RefSeq" id="WP_379057974.1">
    <property type="nucleotide sequence ID" value="NZ_JBHTKB010000002.1"/>
</dbReference>
<keyword evidence="1" id="KW-0175">Coiled coil</keyword>
<proteinExistence type="predicted"/>
<evidence type="ECO:0000313" key="3">
    <source>
        <dbReference type="Proteomes" id="UP001597128"/>
    </source>
</evidence>
<gene>
    <name evidence="2" type="ORF">ACFQ1Z_12325</name>
</gene>
<evidence type="ECO:0000256" key="1">
    <source>
        <dbReference type="SAM" id="Coils"/>
    </source>
</evidence>
<evidence type="ECO:0000313" key="2">
    <source>
        <dbReference type="EMBL" id="MFD0914339.1"/>
    </source>
</evidence>
<keyword evidence="3" id="KW-1185">Reference proteome</keyword>
<organism evidence="2 3">
    <name type="scientific">Methylophilus luteus</name>
    <dbReference type="NCBI Taxonomy" id="640108"/>
    <lineage>
        <taxon>Bacteria</taxon>
        <taxon>Pseudomonadati</taxon>
        <taxon>Pseudomonadota</taxon>
        <taxon>Betaproteobacteria</taxon>
        <taxon>Nitrosomonadales</taxon>
        <taxon>Methylophilaceae</taxon>
        <taxon>Methylophilus</taxon>
    </lineage>
</organism>
<comment type="caution">
    <text evidence="2">The sequence shown here is derived from an EMBL/GenBank/DDBJ whole genome shotgun (WGS) entry which is preliminary data.</text>
</comment>
<sequence>MKDKSNPVYLEKVQQLSPAEAERVLSRMGGKLPKRFIKEKLSQEEALALQLEIEDEQLNEWRDKMAKLREEDEKQSKKKKD</sequence>
<dbReference type="Proteomes" id="UP001597128">
    <property type="component" value="Unassembled WGS sequence"/>
</dbReference>
<dbReference type="EMBL" id="JBHTKB010000002">
    <property type="protein sequence ID" value="MFD0914339.1"/>
    <property type="molecule type" value="Genomic_DNA"/>
</dbReference>
<feature type="coiled-coil region" evidence="1">
    <location>
        <begin position="34"/>
        <end position="78"/>
    </location>
</feature>